<dbReference type="PANTHER" id="PTHR43775">
    <property type="entry name" value="FATTY ACID SYNTHASE"/>
    <property type="match status" value="1"/>
</dbReference>
<keyword evidence="7" id="KW-0511">Multifunctional enzyme</keyword>
<evidence type="ECO:0000256" key="10">
    <source>
        <dbReference type="SAM" id="MobiDB-lite"/>
    </source>
</evidence>
<feature type="domain" description="Carrier" evidence="11">
    <location>
        <begin position="3548"/>
        <end position="3626"/>
    </location>
</feature>
<dbReference type="PROSITE" id="PS52004">
    <property type="entry name" value="KS3_2"/>
    <property type="match status" value="1"/>
</dbReference>
<evidence type="ECO:0000313" key="14">
    <source>
        <dbReference type="EMBL" id="PYI02720.1"/>
    </source>
</evidence>
<evidence type="ECO:0000256" key="6">
    <source>
        <dbReference type="ARBA" id="ARBA00022737"/>
    </source>
</evidence>
<dbReference type="InterPro" id="IPR050091">
    <property type="entry name" value="PKS_NRPS_Biosynth_Enz"/>
</dbReference>
<dbReference type="CDD" id="cd05930">
    <property type="entry name" value="A_NRPS"/>
    <property type="match status" value="1"/>
</dbReference>
<keyword evidence="4" id="KW-0489">Methyltransferase</keyword>
<evidence type="ECO:0000256" key="3">
    <source>
        <dbReference type="ARBA" id="ARBA00022598"/>
    </source>
</evidence>
<dbReference type="InterPro" id="IPR020807">
    <property type="entry name" value="PKS_DH"/>
</dbReference>
<keyword evidence="1" id="KW-0596">Phosphopantetheine</keyword>
<name>A0A319DZT9_ASPSB</name>
<dbReference type="InterPro" id="IPR016039">
    <property type="entry name" value="Thiolase-like"/>
</dbReference>
<evidence type="ECO:0000256" key="2">
    <source>
        <dbReference type="ARBA" id="ARBA00022553"/>
    </source>
</evidence>
<dbReference type="InterPro" id="IPR016036">
    <property type="entry name" value="Malonyl_transacylase_ACP-bd"/>
</dbReference>
<dbReference type="GO" id="GO:0031177">
    <property type="term" value="F:phosphopantetheine binding"/>
    <property type="evidence" value="ECO:0007669"/>
    <property type="project" value="InterPro"/>
</dbReference>
<dbReference type="InterPro" id="IPR009081">
    <property type="entry name" value="PP-bd_ACP"/>
</dbReference>
<dbReference type="Gene3D" id="3.30.559.10">
    <property type="entry name" value="Chloramphenicol acetyltransferase-like domain"/>
    <property type="match status" value="1"/>
</dbReference>
<feature type="region of interest" description="C-terminal hotdog fold" evidence="9">
    <location>
        <begin position="1084"/>
        <end position="1237"/>
    </location>
</feature>
<dbReference type="InterPro" id="IPR036736">
    <property type="entry name" value="ACP-like_sf"/>
</dbReference>
<dbReference type="Proteomes" id="UP000248423">
    <property type="component" value="Unassembled WGS sequence"/>
</dbReference>
<dbReference type="SUPFAM" id="SSF55048">
    <property type="entry name" value="Probable ACP-binding domain of malonyl-CoA ACP transacylase"/>
    <property type="match status" value="1"/>
</dbReference>
<dbReference type="PROSITE" id="PS52019">
    <property type="entry name" value="PKS_MFAS_DH"/>
    <property type="match status" value="1"/>
</dbReference>
<dbReference type="InterPro" id="IPR020806">
    <property type="entry name" value="PKS_PP-bd"/>
</dbReference>
<dbReference type="GO" id="GO:0008168">
    <property type="term" value="F:methyltransferase activity"/>
    <property type="evidence" value="ECO:0007669"/>
    <property type="project" value="UniProtKB-KW"/>
</dbReference>
<dbReference type="Pfam" id="PF00698">
    <property type="entry name" value="Acyl_transf_1"/>
    <property type="match status" value="1"/>
</dbReference>
<dbReference type="GO" id="GO:0004312">
    <property type="term" value="F:fatty acid synthase activity"/>
    <property type="evidence" value="ECO:0007669"/>
    <property type="project" value="TreeGrafter"/>
</dbReference>
<keyword evidence="3" id="KW-0436">Ligase</keyword>
<gene>
    <name evidence="14" type="ORF">BO78DRAFT_422284</name>
</gene>
<evidence type="ECO:0008006" key="16">
    <source>
        <dbReference type="Google" id="ProtNLM"/>
    </source>
</evidence>
<feature type="active site" description="Proton donor; for dehydratase activity" evidence="9">
    <location>
        <position position="1144"/>
    </location>
</feature>
<evidence type="ECO:0000256" key="4">
    <source>
        <dbReference type="ARBA" id="ARBA00022603"/>
    </source>
</evidence>
<evidence type="ECO:0000259" key="11">
    <source>
        <dbReference type="PROSITE" id="PS50075"/>
    </source>
</evidence>
<dbReference type="PROSITE" id="PS50075">
    <property type="entry name" value="CARRIER"/>
    <property type="match status" value="2"/>
</dbReference>
<dbReference type="InterPro" id="IPR014031">
    <property type="entry name" value="Ketoacyl_synth_C"/>
</dbReference>
<dbReference type="InterPro" id="IPR032821">
    <property type="entry name" value="PKS_assoc"/>
</dbReference>
<feature type="region of interest" description="N-terminal hotdog fold" evidence="9">
    <location>
        <begin position="935"/>
        <end position="1068"/>
    </location>
</feature>
<dbReference type="Pfam" id="PF21089">
    <property type="entry name" value="PKS_DH_N"/>
    <property type="match status" value="1"/>
</dbReference>
<dbReference type="SUPFAM" id="SSF52777">
    <property type="entry name" value="CoA-dependent acyltransferases"/>
    <property type="match status" value="2"/>
</dbReference>
<dbReference type="InterPro" id="IPR013968">
    <property type="entry name" value="PKS_KR"/>
</dbReference>
<dbReference type="InterPro" id="IPR049900">
    <property type="entry name" value="PKS_mFAS_DH"/>
</dbReference>
<dbReference type="InterPro" id="IPR049551">
    <property type="entry name" value="PKS_DH_C"/>
</dbReference>
<dbReference type="EMBL" id="KZ826390">
    <property type="protein sequence ID" value="PYI02720.1"/>
    <property type="molecule type" value="Genomic_DNA"/>
</dbReference>
<dbReference type="SUPFAM" id="SSF56801">
    <property type="entry name" value="Acetyl-CoA synthetase-like"/>
    <property type="match status" value="1"/>
</dbReference>
<feature type="active site" description="Proton acceptor; for dehydratase activity" evidence="9">
    <location>
        <position position="968"/>
    </location>
</feature>
<keyword evidence="5" id="KW-0808">Transferase</keyword>
<dbReference type="SMART" id="SM00825">
    <property type="entry name" value="PKS_KS"/>
    <property type="match status" value="1"/>
</dbReference>
<dbReference type="Gene3D" id="3.30.300.30">
    <property type="match status" value="1"/>
</dbReference>
<dbReference type="OrthoDB" id="329835at2759"/>
<dbReference type="GO" id="GO:0032259">
    <property type="term" value="P:methylation"/>
    <property type="evidence" value="ECO:0007669"/>
    <property type="project" value="UniProtKB-KW"/>
</dbReference>
<dbReference type="Pfam" id="PF08659">
    <property type="entry name" value="KR"/>
    <property type="match status" value="1"/>
</dbReference>
<dbReference type="InterPro" id="IPR023213">
    <property type="entry name" value="CAT-like_dom_sf"/>
</dbReference>
<feature type="compositionally biased region" description="Low complexity" evidence="10">
    <location>
        <begin position="2497"/>
        <end position="2512"/>
    </location>
</feature>
<dbReference type="Gene3D" id="3.40.366.10">
    <property type="entry name" value="Malonyl-Coenzyme A Acyl Carrier Protein, domain 2"/>
    <property type="match status" value="1"/>
</dbReference>
<dbReference type="GO" id="GO:0004315">
    <property type="term" value="F:3-oxoacyl-[acyl-carrier-protein] synthase activity"/>
    <property type="evidence" value="ECO:0007669"/>
    <property type="project" value="InterPro"/>
</dbReference>
<dbReference type="Gene3D" id="3.10.129.110">
    <property type="entry name" value="Polyketide synthase dehydratase"/>
    <property type="match status" value="1"/>
</dbReference>
<dbReference type="GO" id="GO:0016874">
    <property type="term" value="F:ligase activity"/>
    <property type="evidence" value="ECO:0007669"/>
    <property type="project" value="UniProtKB-KW"/>
</dbReference>
<dbReference type="Pfam" id="PF00550">
    <property type="entry name" value="PP-binding"/>
    <property type="match status" value="2"/>
</dbReference>
<dbReference type="InterPro" id="IPR001227">
    <property type="entry name" value="Ac_transferase_dom_sf"/>
</dbReference>
<feature type="compositionally biased region" description="Low complexity" evidence="10">
    <location>
        <begin position="2464"/>
        <end position="2479"/>
    </location>
</feature>
<dbReference type="Pfam" id="PF00109">
    <property type="entry name" value="ketoacyl-synt"/>
    <property type="match status" value="1"/>
</dbReference>
<organism evidence="14 15">
    <name type="scientific">Aspergillus sclerotiicarbonarius (strain CBS 121057 / IBT 28362)</name>
    <dbReference type="NCBI Taxonomy" id="1448318"/>
    <lineage>
        <taxon>Eukaryota</taxon>
        <taxon>Fungi</taxon>
        <taxon>Dikarya</taxon>
        <taxon>Ascomycota</taxon>
        <taxon>Pezizomycotina</taxon>
        <taxon>Eurotiomycetes</taxon>
        <taxon>Eurotiomycetidae</taxon>
        <taxon>Eurotiales</taxon>
        <taxon>Aspergillaceae</taxon>
        <taxon>Aspergillus</taxon>
        <taxon>Aspergillus subgen. Circumdati</taxon>
    </lineage>
</organism>
<evidence type="ECO:0000256" key="8">
    <source>
        <dbReference type="ARBA" id="ARBA00029443"/>
    </source>
</evidence>
<dbReference type="InterPro" id="IPR029063">
    <property type="entry name" value="SAM-dependent_MTases_sf"/>
</dbReference>
<dbReference type="Gene3D" id="3.40.47.10">
    <property type="match status" value="1"/>
</dbReference>
<dbReference type="SMART" id="SM00827">
    <property type="entry name" value="PKS_AT"/>
    <property type="match status" value="1"/>
</dbReference>
<keyword evidence="6" id="KW-0677">Repeat</keyword>
<dbReference type="SMART" id="SM00823">
    <property type="entry name" value="PKS_PP"/>
    <property type="match status" value="2"/>
</dbReference>
<evidence type="ECO:0000259" key="13">
    <source>
        <dbReference type="PROSITE" id="PS52019"/>
    </source>
</evidence>
<comment type="similarity">
    <text evidence="8">In the C-terminal section; belongs to the NRP synthetase family.</text>
</comment>
<feature type="region of interest" description="Disordered" evidence="10">
    <location>
        <begin position="2457"/>
        <end position="2537"/>
    </location>
</feature>
<dbReference type="SUPFAM" id="SSF52151">
    <property type="entry name" value="FabD/lysophospholipase-like"/>
    <property type="match status" value="1"/>
</dbReference>
<dbReference type="InterPro" id="IPR018201">
    <property type="entry name" value="Ketoacyl_synth_AS"/>
</dbReference>
<dbReference type="Pfam" id="PF14765">
    <property type="entry name" value="PS-DH"/>
    <property type="match status" value="1"/>
</dbReference>
<evidence type="ECO:0000313" key="15">
    <source>
        <dbReference type="Proteomes" id="UP000248423"/>
    </source>
</evidence>
<dbReference type="InterPro" id="IPR020845">
    <property type="entry name" value="AMP-binding_CS"/>
</dbReference>
<dbReference type="InterPro" id="IPR013217">
    <property type="entry name" value="Methyltransf_12"/>
</dbReference>
<dbReference type="Gene3D" id="3.40.50.150">
    <property type="entry name" value="Vaccinia Virus protein VP39"/>
    <property type="match status" value="1"/>
</dbReference>
<dbReference type="InterPro" id="IPR014043">
    <property type="entry name" value="Acyl_transferase_dom"/>
</dbReference>
<evidence type="ECO:0000259" key="12">
    <source>
        <dbReference type="PROSITE" id="PS52004"/>
    </source>
</evidence>
<dbReference type="SUPFAM" id="SSF53901">
    <property type="entry name" value="Thiolase-like"/>
    <property type="match status" value="1"/>
</dbReference>
<proteinExistence type="inferred from homology"/>
<dbReference type="InterPro" id="IPR014030">
    <property type="entry name" value="Ketoacyl_synth_N"/>
</dbReference>
<dbReference type="CDD" id="cd19532">
    <property type="entry name" value="C_PKS-NRPS"/>
    <property type="match status" value="1"/>
</dbReference>
<evidence type="ECO:0000256" key="7">
    <source>
        <dbReference type="ARBA" id="ARBA00023268"/>
    </source>
</evidence>
<reference evidence="14 15" key="1">
    <citation type="submission" date="2018-02" db="EMBL/GenBank/DDBJ databases">
        <title>The genomes of Aspergillus section Nigri reveals drivers in fungal speciation.</title>
        <authorList>
            <consortium name="DOE Joint Genome Institute"/>
            <person name="Vesth T.C."/>
            <person name="Nybo J."/>
            <person name="Theobald S."/>
            <person name="Brandl J."/>
            <person name="Frisvad J.C."/>
            <person name="Nielsen K.F."/>
            <person name="Lyhne E.K."/>
            <person name="Kogle M.E."/>
            <person name="Kuo A."/>
            <person name="Riley R."/>
            <person name="Clum A."/>
            <person name="Nolan M."/>
            <person name="Lipzen A."/>
            <person name="Salamov A."/>
            <person name="Henrissat B."/>
            <person name="Wiebenga A."/>
            <person name="De vries R.P."/>
            <person name="Grigoriev I.V."/>
            <person name="Mortensen U.H."/>
            <person name="Andersen M.R."/>
            <person name="Baker S.E."/>
        </authorList>
    </citation>
    <scope>NUCLEOTIDE SEQUENCE [LARGE SCALE GENOMIC DNA]</scope>
    <source>
        <strain evidence="14 15">CBS 121057</strain>
    </source>
</reference>
<sequence length="3979" mass="435845">MTVLKEPIAIVGSACRFPGGCDTPSKLWEMLKQKRDVLQKIPKERYNADAFYHPEPTHHGTSNARFSYLLDQDPGHFDANFFNIPPKEAECIDPQQRLLMETVYDGISAAGLPMEKLRGSDTAVYVGQMCDDWISILQNQADETPPYTATGSSRSIMANRVSYFFDWHGPCMNIDTACSSSLVAVHEAVQTLRSGHSTVAVAAGANLLIHPVGYISESNLRMLSSSGRCRMWDASGDGYGRGEGIACVVLKTLSQAQRDNDHIECIIRETGVNQDGRTSGITMPSNIAQAQLIRDTYRRAGLDVHNPLDQPQFFHAHGTGTKAGDPQEATAIYRAFFTEDTEPEQRLLVGSIKTHIGHTEGTAGVASVIGTSLALQNGAVPPNMHFQNLNPDIVPFYGALEVPTSLKEWPALKPGQVPRASVNSFGFGGTNAHAIMEAYIPPACPRPEPSQSSTLYTPLLFSASSVTSLRAMIANHLDYLAEKPATSIRDLAWTLQHHRSALAYRKAITGSDYEAIIAQMESVVSGDNADLNARFTQSSEPQILGVFTGQGAQWARMGARLLESSSFVRNQIAFLDECLATLPEGDRPDWTLRDQILAAGEASRVTEAAISQPLCTAVQVVLVDLLQAAGIKFRAVVGHSSGEIGAAYASGLLSARDAIRVAYLRGVYAKLAASPNGAKGSMAAIGASAEEARELCDREEIKGRVSIAALNSGSSITLSGDADAIQTAVDIFAGEGKFARRLRVDTAYHSAHMQPCADPYLQAMERCGIAAQQPSGDRPTWFSSVYRDTVMNASNLVPEYWVHNMVQAVLFSPAIIAAAQATPSFHIGIEVGPHPALKGPALDSLGQVDMQIPYTGLLSRGKNDVGELSAAMGFLWTQLGSGVVNFDGLERALNEDKEPKTLLVDLPSYPFDHQNRYWSESRTWRASRLSDAHPHPLLGSSVVTTRSSTNAQWKNLLKPAEIPWLQGHRLQGQLILPATAYIVMALEAIKAVAGDAAIALFRMTDLVLKRAIVFNDDNASMESIFSLQILEFNESRIMAKFAVHSAPQGDLSLRVNVEGCIEVELGQSLPDKLPLLAHDRYYNINEQDPEMFYAELQKVGYQYSPPFQGISSIHRRLDFAHGTLVDQSGDNWEDQLIVHPGMLDTALQTIFAAYSAPQDGRLWSTHVPTRIASIEFNPHFVLNQTDKQKTIPWESNIGEQVSSSIEGSFHLLTEDRKHSFLQAEGVAVSPFSPAQAQDDHIMMTHFRWLSANPNGAELEACKESVGLDSSVTEDVERIALYYLHNLCKMSTKDHRDNALPHHQQLLRWADSVINQVSAGKHPFVTKAWLSDTEQQIQQLIDRHQDSEEARLVAEIGSNLPLVIQEQGVLADYISVNGEAPTIRLANERLANLVKQITHRYSRMHILEIGSGTGSAAETIVSTLGDAFSSYTFTDVSDDLFSDAEFRLHQYEDRMIFKTLDIQQEPTAQGFTAGKYDLVLVANKLQTAKDQEQVLSNVRQLLKPGGYLISANPTTDDSLRLGLLMNDHPGWWAGADSGRLTLNSWGSLLRQCQFAGIETCTPVYDALHDIPVWAAQAVDERVQLLRNPLAASEEFPGEMPPLVIIGGKSLATMQLVEQIASLLSTKFADVTCLTSLEILNTTPIPTEATVLSLADLDGPVMKSWTPDKLDAMKALWNQAAKVLWVTKGARSDEPYSSMMAGIARVIGMEKTDIDVQLLDIGSLDGSTAYSVCETLLRHHLLLSWSPDNSTEKLLWSFENELAVVGQQKLVPRLYFSDLENLRMNSARRSIVHEIDPATATLRLASSGDSYQLEEVPSLRVAPALPTIRVRQSLLQFLKLGSNGSFMLCVGTRQDDSQATVLAVTQTAESLAPVEPTWAIELPSSSLEFGRLALMTVATRIVTQQILAKVPKNGTLVVHEPDNVLRAALADAAEKTRVNVWFTTCQSGRDSNWTYLHPALPARLVKEKVPHEVSVFINLEASNGPGARVAEAIAGCVPPYGVQASATTFFTNRLYARSGADPAVLGDLLQDAWQFASSTSLALELGESIPLGEVTFHIPAGEAIQLVDWNIPTVPVHLRQIDNGPIFRRDRTYLMIGLAGELGQSLCHWMAQRGAGFIVLASRNPKVDPAFLRTVEDLGATVRPLSLDITSRESLQRFLREVNRSMPPIAGVANGAMIMEDVQFENLEFESMERSMKPKVLGSKLLDQAFYDTPLDFFIMFSSVSAVFGNTGQTSYAAANMYMTGLAFNRRKRGVAGSVIAYSALMGLGYINRSDDVTGEYFQSLGLTLVSETDFRYAFAEAIKEGQSKCHDRAEVVTGVSPAVLSDLVRDRYRNNIRFSHVNLERRGGQADSGSGANSSVRGQLQGARSVEEVEKIILDAFIARLKTLLQMSAEQPLDVNSTLVEQGIDSLVAIDIRGWFGRELDLDMPVIKILGGSSIADLIKGSLEDIPETVVDLNNLTGEGPSEPAKPAAPAASASAPEKKRPVTPAKPIPEPASPLSESKSSISSGSDSESVRTPSVDGHSDTEPEDVSPAEPMIDMNLRQSIIESSTEKTVPMSFGQARFWFMQHALQNPAAFNMGLCWRLDGSLDLSKFRKVVSMVGDRHEGMRTRFFWGGENQDVPMQGILSRSIIQVESKQVANKEEVYRDLESIRNYAYNLNDWQLVRIRILSVSATEHYMIIGNHHITFDGFSVAILIDEINKLYLGQRLPQVPKESQYSSFAVKQRQDYSRGRFQKDIAYYKDIIPENNPPLELFPFAKVQARPEQTQYRAHRSEVRLSKKEVSLLKQVSQKSKSTTSNLYTALLGVLLFRLLPDTKQVMIGVVDANRSDLSLTRTVGCVLNTLPIRLERPDSDTKLDSLIQTVQKAVYGALEHSSVPFDVLVNELKVDRSASAPPVFQVLMDYRIGSQERDVFCKTSGSREKFYNAGTGFDLHLDIVENPEGDAVITLEAQESLYSREHADLLVSTYVHLAKQLTKAPETPLESTELWSPEDLSTALRLATGPAAPMQWPETVVHRIDQMIQQNGKKPALKDGSGKSLTYKEMGQRIDSIAEALRKADTPKGAVIGVMQEPGVDWICSMLAVFRAGAVYVPLDLRNSIHRTKSAIQTTQPVVLLVDQATLDTADSLGDAKPKVVNVSSVGTGTDAKRTPNLAVGDSSAVILFTSGSTSEPKGILMNHAQMISQLEACSMQYNFSDKRPLVALQQSAYSFDLSLIQTFDALCNGGSLVVLPADKRGDPIEIAKTIQQEKISYTMATPSEYQMWLSFAAEQLQRCPDWTLVAMAGEGVPPRLVQSFRALDMPSLQLLNLYGPAETSLGSTWQGVVDYRKPNLEFPLAAGYASPNEAMYIVDTELQPVPVGVPGEVLIGGAGVAAGYLNMDAATKEKFIPSPFAHLDSNFTKNNWTTVYRTGDCGYLRKDGALVLVGRMNGDTQVKIRGFRVELGEIENALVETAGGLLTSAVITLREQDDIQFLAAHVVFSGPNPPANPQEFLDSLRMRLPVPDYMIPSTIVALEKLPLNAHSKVDRSAIRQLPIDVVAESNGTPSTDRDMTSMEASLAEVWQRVLPASGSLALTPDSNFFQVGGTSLLVVKLQRAIREQYKVAVRVNELVASKKLADMALIIQDREAPAQIDWEAETAVPESWSDDFGVPHLTARSGQDGLRILVTGATGFIGRHTLPSLIDSPKVSQVFCFVRPGSETDALKSSDKVSILTGDLAAPNLGLDTIEFSRLSAEADLILHFGANRSFWDDYGALRSANINAVKDLARLALPRRIPFHMMSSGAAGIFNDPTVRALYETDATLPASGSPPQDGSDGYVASKWAAERFLTKVSEQLQLPVILHRFKPAPGMEPTTDNVAPDSEELLSEMLALTNRLQLRPALHLVNGWLDLVPSTFIAHAITAAVLDRTDDATLTTVSHEATTRTTWSRFRQVIQEDEELLNLPELSALLWIGQAKKAGMSYVMASHHLRIKTETGDLFTRR</sequence>
<dbReference type="InterPro" id="IPR042099">
    <property type="entry name" value="ANL_N_sf"/>
</dbReference>
<dbReference type="Pfam" id="PF00668">
    <property type="entry name" value="Condensation"/>
    <property type="match status" value="1"/>
</dbReference>
<dbReference type="InterPro" id="IPR020841">
    <property type="entry name" value="PKS_Beta-ketoAc_synthase_dom"/>
</dbReference>
<dbReference type="PANTHER" id="PTHR43775:SF20">
    <property type="entry name" value="HYBRID PKS-NRPS SYNTHETASE APDA"/>
    <property type="match status" value="1"/>
</dbReference>
<evidence type="ECO:0000256" key="1">
    <source>
        <dbReference type="ARBA" id="ARBA00022450"/>
    </source>
</evidence>
<protein>
    <recommendedName>
        <fullName evidence="16">Hybrid NRPS/PKS enzyme</fullName>
    </recommendedName>
</protein>
<dbReference type="Pfam" id="PF07993">
    <property type="entry name" value="NAD_binding_4"/>
    <property type="match status" value="1"/>
</dbReference>
<dbReference type="STRING" id="1448318.A0A319DZT9"/>
<dbReference type="SMART" id="SM00822">
    <property type="entry name" value="PKS_KR"/>
    <property type="match status" value="1"/>
</dbReference>
<dbReference type="SUPFAM" id="SSF51735">
    <property type="entry name" value="NAD(P)-binding Rossmann-fold domains"/>
    <property type="match status" value="2"/>
</dbReference>
<dbReference type="SUPFAM" id="SSF47336">
    <property type="entry name" value="ACP-like"/>
    <property type="match status" value="2"/>
</dbReference>
<dbReference type="InterPro" id="IPR045851">
    <property type="entry name" value="AMP-bd_C_sf"/>
</dbReference>
<dbReference type="InterPro" id="IPR042104">
    <property type="entry name" value="PKS_dehydratase_sf"/>
</dbReference>
<dbReference type="VEuPathDB" id="FungiDB:BO78DRAFT_422284"/>
<dbReference type="FunFam" id="3.40.47.10:FF:000019">
    <property type="entry name" value="Polyketide synthase type I"/>
    <property type="match status" value="1"/>
</dbReference>
<dbReference type="Pfam" id="PF00501">
    <property type="entry name" value="AMP-binding"/>
    <property type="match status" value="1"/>
</dbReference>
<accession>A0A319DZT9</accession>
<dbReference type="InterPro" id="IPR049552">
    <property type="entry name" value="PKS_DH_N"/>
</dbReference>
<dbReference type="InterPro" id="IPR001242">
    <property type="entry name" value="Condensation_dom"/>
</dbReference>
<dbReference type="SUPFAM" id="SSF53335">
    <property type="entry name" value="S-adenosyl-L-methionine-dependent methyltransferases"/>
    <property type="match status" value="1"/>
</dbReference>
<evidence type="ECO:0000256" key="9">
    <source>
        <dbReference type="PROSITE-ProRule" id="PRU01363"/>
    </source>
</evidence>
<dbReference type="CDD" id="cd00833">
    <property type="entry name" value="PKS"/>
    <property type="match status" value="1"/>
</dbReference>
<dbReference type="InterPro" id="IPR036291">
    <property type="entry name" value="NAD(P)-bd_dom_sf"/>
</dbReference>
<keyword evidence="2" id="KW-0597">Phosphoprotein</keyword>
<evidence type="ECO:0000256" key="5">
    <source>
        <dbReference type="ARBA" id="ARBA00022679"/>
    </source>
</evidence>
<dbReference type="Pfam" id="PF16197">
    <property type="entry name" value="KAsynt_C_assoc"/>
    <property type="match status" value="1"/>
</dbReference>
<dbReference type="InterPro" id="IPR013120">
    <property type="entry name" value="FAR_NAD-bd"/>
</dbReference>
<dbReference type="Gene3D" id="1.10.1200.10">
    <property type="entry name" value="ACP-like"/>
    <property type="match status" value="1"/>
</dbReference>
<dbReference type="GO" id="GO:0009403">
    <property type="term" value="P:toxin biosynthetic process"/>
    <property type="evidence" value="ECO:0007669"/>
    <property type="project" value="UniProtKB-ARBA"/>
</dbReference>
<dbReference type="Gene3D" id="3.40.50.720">
    <property type="entry name" value="NAD(P)-binding Rossmann-like Domain"/>
    <property type="match status" value="2"/>
</dbReference>
<dbReference type="Pfam" id="PF02801">
    <property type="entry name" value="Ketoacyl-synt_C"/>
    <property type="match status" value="1"/>
</dbReference>
<dbReference type="Gene3D" id="3.30.559.30">
    <property type="entry name" value="Nonribosomal peptide synthetase, condensation domain"/>
    <property type="match status" value="1"/>
</dbReference>
<dbReference type="GO" id="GO:0006633">
    <property type="term" value="P:fatty acid biosynthetic process"/>
    <property type="evidence" value="ECO:0007669"/>
    <property type="project" value="InterPro"/>
</dbReference>
<dbReference type="SMART" id="SM00826">
    <property type="entry name" value="PKS_DH"/>
    <property type="match status" value="1"/>
</dbReference>
<feature type="domain" description="PKS/mFAS DH" evidence="13">
    <location>
        <begin position="935"/>
        <end position="1237"/>
    </location>
</feature>
<dbReference type="PROSITE" id="PS00606">
    <property type="entry name" value="KS3_1"/>
    <property type="match status" value="1"/>
</dbReference>
<dbReference type="InterPro" id="IPR057326">
    <property type="entry name" value="KR_dom"/>
</dbReference>
<dbReference type="PROSITE" id="PS00455">
    <property type="entry name" value="AMP_BINDING"/>
    <property type="match status" value="1"/>
</dbReference>
<dbReference type="InterPro" id="IPR016035">
    <property type="entry name" value="Acyl_Trfase/lysoPLipase"/>
</dbReference>
<feature type="domain" description="Ketosynthase family 3 (KS3)" evidence="12">
    <location>
        <begin position="5"/>
        <end position="438"/>
    </location>
</feature>
<dbReference type="Pfam" id="PF08242">
    <property type="entry name" value="Methyltransf_12"/>
    <property type="match status" value="1"/>
</dbReference>
<dbReference type="InterPro" id="IPR000873">
    <property type="entry name" value="AMP-dep_synth/lig_dom"/>
</dbReference>
<dbReference type="CDD" id="cd02440">
    <property type="entry name" value="AdoMet_MTases"/>
    <property type="match status" value="1"/>
</dbReference>
<dbReference type="Gene3D" id="3.40.50.12780">
    <property type="entry name" value="N-terminal domain of ligase-like"/>
    <property type="match status" value="1"/>
</dbReference>
<dbReference type="Gene3D" id="3.30.70.3290">
    <property type="match status" value="1"/>
</dbReference>
<keyword evidence="15" id="KW-1185">Reference proteome</keyword>
<feature type="domain" description="Carrier" evidence="11">
    <location>
        <begin position="2371"/>
        <end position="2449"/>
    </location>
</feature>